<dbReference type="Proteomes" id="UP000712080">
    <property type="component" value="Unassembled WGS sequence"/>
</dbReference>
<organism evidence="1 2">
    <name type="scientific">Flavobacterium silvaticum</name>
    <dbReference type="NCBI Taxonomy" id="1852020"/>
    <lineage>
        <taxon>Bacteria</taxon>
        <taxon>Pseudomonadati</taxon>
        <taxon>Bacteroidota</taxon>
        <taxon>Flavobacteriia</taxon>
        <taxon>Flavobacteriales</taxon>
        <taxon>Flavobacteriaceae</taxon>
        <taxon>Flavobacterium</taxon>
    </lineage>
</organism>
<keyword evidence="2" id="KW-1185">Reference proteome</keyword>
<evidence type="ECO:0000313" key="2">
    <source>
        <dbReference type="Proteomes" id="UP000712080"/>
    </source>
</evidence>
<dbReference type="EMBL" id="JAAMPU010000106">
    <property type="protein sequence ID" value="NMH28491.1"/>
    <property type="molecule type" value="Genomic_DNA"/>
</dbReference>
<proteinExistence type="predicted"/>
<dbReference type="RefSeq" id="WP_169527603.1">
    <property type="nucleotide sequence ID" value="NZ_JAAMPU010000106.1"/>
</dbReference>
<protein>
    <submittedName>
        <fullName evidence="1">Uncharacterized protein</fullName>
    </submittedName>
</protein>
<sequence length="105" mass="12269">MKKKDIRFLVLKHLKEQNARIFVIDITDFLKKHFKDDFNSQVSTVNIDFHQNKFADFRVAWSNRQQGEKGLIRCVEAKIHPAGEEFLRKELELKGIAGTETPIIT</sequence>
<gene>
    <name evidence="1" type="ORF">G6047_10650</name>
</gene>
<evidence type="ECO:0000313" key="1">
    <source>
        <dbReference type="EMBL" id="NMH28491.1"/>
    </source>
</evidence>
<reference evidence="1" key="1">
    <citation type="submission" date="2020-02" db="EMBL/GenBank/DDBJ databases">
        <title>Flavobacterium sp. genome.</title>
        <authorList>
            <person name="Jung H.S."/>
            <person name="Baek J.H."/>
            <person name="Jeon C.O."/>
        </authorList>
    </citation>
    <scope>NUCLEOTIDE SEQUENCE</scope>
    <source>
        <strain evidence="1">SE-s28</strain>
    </source>
</reference>
<name>A0A972G126_9FLAO</name>
<comment type="caution">
    <text evidence="1">The sequence shown here is derived from an EMBL/GenBank/DDBJ whole genome shotgun (WGS) entry which is preliminary data.</text>
</comment>
<dbReference type="AlphaFoldDB" id="A0A972G126"/>
<accession>A0A972G126</accession>